<protein>
    <recommendedName>
        <fullName evidence="10">Protein-export membrane protein SecF</fullName>
    </recommendedName>
</protein>
<dbReference type="InterPro" id="IPR022813">
    <property type="entry name" value="SecD/SecF_arch_bac"/>
</dbReference>
<keyword evidence="2 10" id="KW-0813">Transport</keyword>
<dbReference type="PANTHER" id="PTHR30081:SF8">
    <property type="entry name" value="PROTEIN TRANSLOCASE SUBUNIT SECF"/>
    <property type="match status" value="1"/>
</dbReference>
<evidence type="ECO:0000256" key="6">
    <source>
        <dbReference type="ARBA" id="ARBA00022927"/>
    </source>
</evidence>
<dbReference type="HAMAP" id="MF_01464_B">
    <property type="entry name" value="SecF_B"/>
    <property type="match status" value="1"/>
</dbReference>
<evidence type="ECO:0000313" key="13">
    <source>
        <dbReference type="Proteomes" id="UP000229794"/>
    </source>
</evidence>
<organism evidence="12 13">
    <name type="scientific">Candidatus Zambryskibacteria bacterium CG22_combo_CG10-13_8_21_14_all_42_17</name>
    <dbReference type="NCBI Taxonomy" id="1975118"/>
    <lineage>
        <taxon>Bacteria</taxon>
        <taxon>Candidatus Zambryskiibacteriota</taxon>
    </lineage>
</organism>
<feature type="transmembrane region" description="Helical" evidence="10">
    <location>
        <begin position="244"/>
        <end position="262"/>
    </location>
</feature>
<dbReference type="NCBIfam" id="TIGR00966">
    <property type="entry name" value="transloc_SecF"/>
    <property type="match status" value="1"/>
</dbReference>
<keyword evidence="4" id="KW-0997">Cell inner membrane</keyword>
<dbReference type="Proteomes" id="UP000229794">
    <property type="component" value="Unassembled WGS sequence"/>
</dbReference>
<dbReference type="Gene3D" id="1.20.1640.10">
    <property type="entry name" value="Multidrug efflux transporter AcrB transmembrane domain"/>
    <property type="match status" value="1"/>
</dbReference>
<evidence type="ECO:0000256" key="1">
    <source>
        <dbReference type="ARBA" id="ARBA00004651"/>
    </source>
</evidence>
<evidence type="ECO:0000313" key="12">
    <source>
        <dbReference type="EMBL" id="PIP55812.1"/>
    </source>
</evidence>
<dbReference type="SUPFAM" id="SSF82866">
    <property type="entry name" value="Multidrug efflux transporter AcrB transmembrane domain"/>
    <property type="match status" value="1"/>
</dbReference>
<proteinExistence type="inferred from homology"/>
<dbReference type="PANTHER" id="PTHR30081">
    <property type="entry name" value="PROTEIN-EXPORT MEMBRANE PROTEIN SEC"/>
    <property type="match status" value="1"/>
</dbReference>
<feature type="transmembrane region" description="Helical" evidence="10">
    <location>
        <begin position="9"/>
        <end position="28"/>
    </location>
</feature>
<dbReference type="AlphaFoldDB" id="A0A2H0BDR5"/>
<dbReference type="EMBL" id="PCST01000016">
    <property type="protein sequence ID" value="PIP55812.1"/>
    <property type="molecule type" value="Genomic_DNA"/>
</dbReference>
<dbReference type="PROSITE" id="PS50156">
    <property type="entry name" value="SSD"/>
    <property type="match status" value="1"/>
</dbReference>
<sequence>MSIIKYRKIFFIISGVMTIGSLFLLYFYGLNLGVDFRGGTITEVGYTTERPSKEGIEIAVTSLGFGSFSVRPSGESNYIIRTHELSHEESSMLVSVLPQDGENMPSLERSNTVGPIAGSQLEKKALIAVSVVVIMIVLFVAFAFRKISEPVSSWKYALATIISLAHDVFIPTGIFVLLGIFYGLEIDLLFVTGLLAILGYSVNDTIVVFDRVRENLSFNHERQTNEPFENVVGRSVTETLARSINTSLTILLVLAVLYWLGSGVTQDFVLLLMIGTVVGTYSSIFLASPLLVTFYKLSASGTKK</sequence>
<evidence type="ECO:0000256" key="10">
    <source>
        <dbReference type="HAMAP-Rule" id="MF_01464"/>
    </source>
</evidence>
<comment type="subunit">
    <text evidence="10">Forms a complex with SecD. Part of the essential Sec protein translocation apparatus which comprises SecA, SecYEG and auxiliary proteins SecDF. Other proteins may also be involved.</text>
</comment>
<dbReference type="InterPro" id="IPR022646">
    <property type="entry name" value="SecD/SecF_CS"/>
</dbReference>
<evidence type="ECO:0000256" key="4">
    <source>
        <dbReference type="ARBA" id="ARBA00022519"/>
    </source>
</evidence>
<dbReference type="InterPro" id="IPR048634">
    <property type="entry name" value="SecD_SecF_C"/>
</dbReference>
<feature type="transmembrane region" description="Helical" evidence="10">
    <location>
        <begin position="156"/>
        <end position="182"/>
    </location>
</feature>
<accession>A0A2H0BDR5</accession>
<evidence type="ECO:0000259" key="11">
    <source>
        <dbReference type="PROSITE" id="PS50156"/>
    </source>
</evidence>
<evidence type="ECO:0000256" key="7">
    <source>
        <dbReference type="ARBA" id="ARBA00022989"/>
    </source>
</evidence>
<feature type="transmembrane region" description="Helical" evidence="10">
    <location>
        <begin position="268"/>
        <end position="295"/>
    </location>
</feature>
<dbReference type="GO" id="GO:0005886">
    <property type="term" value="C:plasma membrane"/>
    <property type="evidence" value="ECO:0007669"/>
    <property type="project" value="UniProtKB-SubCell"/>
</dbReference>
<evidence type="ECO:0000256" key="5">
    <source>
        <dbReference type="ARBA" id="ARBA00022692"/>
    </source>
</evidence>
<dbReference type="InterPro" id="IPR005665">
    <property type="entry name" value="SecF_bac"/>
</dbReference>
<dbReference type="GO" id="GO:0065002">
    <property type="term" value="P:intracellular protein transmembrane transport"/>
    <property type="evidence" value="ECO:0007669"/>
    <property type="project" value="UniProtKB-UniRule"/>
</dbReference>
<evidence type="ECO:0000256" key="9">
    <source>
        <dbReference type="ARBA" id="ARBA00023136"/>
    </source>
</evidence>
<dbReference type="Pfam" id="PF07549">
    <property type="entry name" value="Sec_GG"/>
    <property type="match status" value="1"/>
</dbReference>
<keyword evidence="8 10" id="KW-0811">Translocation</keyword>
<evidence type="ECO:0000256" key="2">
    <source>
        <dbReference type="ARBA" id="ARBA00022448"/>
    </source>
</evidence>
<keyword evidence="9 10" id="KW-0472">Membrane</keyword>
<name>A0A2H0BDR5_9BACT</name>
<keyword evidence="5 10" id="KW-0812">Transmembrane</keyword>
<comment type="caution">
    <text evidence="12">The sequence shown here is derived from an EMBL/GenBank/DDBJ whole genome shotgun (WGS) entry which is preliminary data.</text>
</comment>
<keyword evidence="3 10" id="KW-1003">Cell membrane</keyword>
<reference evidence="12 13" key="1">
    <citation type="submission" date="2017-09" db="EMBL/GenBank/DDBJ databases">
        <title>Depth-based differentiation of microbial function through sediment-hosted aquifers and enrichment of novel symbionts in the deep terrestrial subsurface.</title>
        <authorList>
            <person name="Probst A.J."/>
            <person name="Ladd B."/>
            <person name="Jarett J.K."/>
            <person name="Geller-Mcgrath D.E."/>
            <person name="Sieber C.M."/>
            <person name="Emerson J.B."/>
            <person name="Anantharaman K."/>
            <person name="Thomas B.C."/>
            <person name="Malmstrom R."/>
            <person name="Stieglmeier M."/>
            <person name="Klingl A."/>
            <person name="Woyke T."/>
            <person name="Ryan C.M."/>
            <person name="Banfield J.F."/>
        </authorList>
    </citation>
    <scope>NUCLEOTIDE SEQUENCE [LARGE SCALE GENOMIC DNA]</scope>
    <source>
        <strain evidence="12">CG22_combo_CG10-13_8_21_14_all_42_17</strain>
    </source>
</reference>
<comment type="similarity">
    <text evidence="10">Belongs to the SecD/SecF family. SecF subfamily.</text>
</comment>
<feature type="transmembrane region" description="Helical" evidence="10">
    <location>
        <begin position="125"/>
        <end position="144"/>
    </location>
</feature>
<dbReference type="InterPro" id="IPR022645">
    <property type="entry name" value="SecD/SecF_bac"/>
</dbReference>
<dbReference type="GO" id="GO:0015450">
    <property type="term" value="F:protein-transporting ATPase activity"/>
    <property type="evidence" value="ECO:0007669"/>
    <property type="project" value="InterPro"/>
</dbReference>
<dbReference type="GO" id="GO:0006605">
    <property type="term" value="P:protein targeting"/>
    <property type="evidence" value="ECO:0007669"/>
    <property type="project" value="UniProtKB-UniRule"/>
</dbReference>
<dbReference type="InterPro" id="IPR000731">
    <property type="entry name" value="SSD"/>
</dbReference>
<evidence type="ECO:0000256" key="8">
    <source>
        <dbReference type="ARBA" id="ARBA00023010"/>
    </source>
</evidence>
<feature type="transmembrane region" description="Helical" evidence="10">
    <location>
        <begin position="188"/>
        <end position="209"/>
    </location>
</feature>
<dbReference type="Pfam" id="PF02355">
    <property type="entry name" value="SecD_SecF_C"/>
    <property type="match status" value="1"/>
</dbReference>
<gene>
    <name evidence="10 12" type="primary">secF</name>
    <name evidence="12" type="ORF">COX06_01250</name>
</gene>
<dbReference type="GO" id="GO:0043952">
    <property type="term" value="P:protein transport by the Sec complex"/>
    <property type="evidence" value="ECO:0007669"/>
    <property type="project" value="UniProtKB-UniRule"/>
</dbReference>
<keyword evidence="6 10" id="KW-0653">Protein transport</keyword>
<comment type="subcellular location">
    <subcellularLocation>
        <location evidence="1 10">Cell membrane</location>
        <topology evidence="1 10">Multi-pass membrane protein</topology>
    </subcellularLocation>
</comment>
<feature type="domain" description="SSD" evidence="11">
    <location>
        <begin position="125"/>
        <end position="293"/>
    </location>
</feature>
<comment type="function">
    <text evidence="10">Part of the Sec protein translocase complex. Interacts with the SecYEG preprotein conducting channel. SecDF uses the proton motive force (PMF) to complete protein translocation after the ATP-dependent function of SecA.</text>
</comment>
<dbReference type="PRINTS" id="PR01755">
    <property type="entry name" value="SECFTRNLCASE"/>
</dbReference>
<keyword evidence="7 10" id="KW-1133">Transmembrane helix</keyword>
<evidence type="ECO:0000256" key="3">
    <source>
        <dbReference type="ARBA" id="ARBA00022475"/>
    </source>
</evidence>